<dbReference type="Gene3D" id="1.20.5.460">
    <property type="entry name" value="Single helix bin"/>
    <property type="match status" value="1"/>
</dbReference>
<dbReference type="Pfam" id="PF01619">
    <property type="entry name" value="Pro_dh"/>
    <property type="match status" value="1"/>
</dbReference>
<comment type="pathway">
    <text evidence="1 5">Amino-acid degradation; L-proline degradation into L-glutamate; L-glutamate from L-proline: step 2/2.</text>
</comment>
<dbReference type="RefSeq" id="WP_197708092.1">
    <property type="nucleotide sequence ID" value="NZ_LT960614.1"/>
</dbReference>
<evidence type="ECO:0000256" key="4">
    <source>
        <dbReference type="ARBA" id="ARBA00048142"/>
    </source>
</evidence>
<comment type="pathway">
    <text evidence="5">Amino-acid degradation; L-proline degradation into L-glutamate; L-glutamate from L-proline: step 1/2.</text>
</comment>
<evidence type="ECO:0000259" key="8">
    <source>
        <dbReference type="Pfam" id="PF01619"/>
    </source>
</evidence>
<feature type="domain" description="Aldehyde dehydrogenase" evidence="7">
    <location>
        <begin position="557"/>
        <end position="1010"/>
    </location>
</feature>
<feature type="domain" description="Proline dehydrogenase" evidence="8">
    <location>
        <begin position="178"/>
        <end position="471"/>
    </location>
</feature>
<dbReference type="InterPro" id="IPR025703">
    <property type="entry name" value="Bifunct_PutA"/>
</dbReference>
<dbReference type="InterPro" id="IPR002872">
    <property type="entry name" value="Proline_DH_dom"/>
</dbReference>
<dbReference type="InterPro" id="IPR050485">
    <property type="entry name" value="Proline_metab_enzyme"/>
</dbReference>
<evidence type="ECO:0000256" key="5">
    <source>
        <dbReference type="PIRNR" id="PIRNR000197"/>
    </source>
</evidence>
<feature type="active site" evidence="6">
    <location>
        <position position="822"/>
    </location>
</feature>
<dbReference type="FunFam" id="3.40.309.10:FF:000005">
    <property type="entry name" value="1-pyrroline-5-carboxylate dehydrogenase 1"/>
    <property type="match status" value="1"/>
</dbReference>
<evidence type="ECO:0000259" key="9">
    <source>
        <dbReference type="Pfam" id="PF14850"/>
    </source>
</evidence>
<accession>A0A2C9D1R9</accession>
<evidence type="ECO:0000256" key="1">
    <source>
        <dbReference type="ARBA" id="ARBA00004786"/>
    </source>
</evidence>
<dbReference type="Gene3D" id="3.40.605.10">
    <property type="entry name" value="Aldehyde Dehydrogenase, Chain A, domain 1"/>
    <property type="match status" value="1"/>
</dbReference>
<evidence type="ECO:0000313" key="11">
    <source>
        <dbReference type="Proteomes" id="UP000223606"/>
    </source>
</evidence>
<dbReference type="SUPFAM" id="SSF81935">
    <property type="entry name" value="N-terminal domain of bifunctional PutA protein"/>
    <property type="match status" value="1"/>
</dbReference>
<dbReference type="NCBIfam" id="NF008869">
    <property type="entry name" value="PRK11904.1"/>
    <property type="match status" value="1"/>
</dbReference>
<dbReference type="InterPro" id="IPR015590">
    <property type="entry name" value="Aldehyde_DH_dom"/>
</dbReference>
<dbReference type="InterPro" id="IPR024089">
    <property type="entry name" value="PRODH_PutA_dom_I/II"/>
</dbReference>
<dbReference type="AlphaFoldDB" id="A0A2C9D1R9"/>
<dbReference type="PIRSF" id="PIRSF000197">
    <property type="entry name" value="Bifunct_PutA"/>
    <property type="match status" value="1"/>
</dbReference>
<comment type="similarity">
    <text evidence="5">In the C-terminal section; belongs to the aldehyde dehydrogenase family.</text>
</comment>
<dbReference type="EC" id="1.5.5.2" evidence="5"/>
<comment type="function">
    <text evidence="5">Oxidizes proline to glutamate for use as a carbon and nitrogen source.</text>
</comment>
<dbReference type="Gene3D" id="3.40.309.10">
    <property type="entry name" value="Aldehyde Dehydrogenase, Chain A, domain 2"/>
    <property type="match status" value="1"/>
</dbReference>
<comment type="catalytic activity">
    <reaction evidence="4 5">
        <text>L-glutamate 5-semialdehyde + NAD(+) + H2O = L-glutamate + NADH + 2 H(+)</text>
        <dbReference type="Rhea" id="RHEA:30235"/>
        <dbReference type="ChEBI" id="CHEBI:15377"/>
        <dbReference type="ChEBI" id="CHEBI:15378"/>
        <dbReference type="ChEBI" id="CHEBI:29985"/>
        <dbReference type="ChEBI" id="CHEBI:57540"/>
        <dbReference type="ChEBI" id="CHEBI:57945"/>
        <dbReference type="ChEBI" id="CHEBI:58066"/>
        <dbReference type="EC" id="1.2.1.88"/>
    </reaction>
</comment>
<keyword evidence="5" id="KW-0804">Transcription</keyword>
<dbReference type="GO" id="GO:0003677">
    <property type="term" value="F:DNA binding"/>
    <property type="evidence" value="ECO:0007669"/>
    <property type="project" value="UniProtKB-KW"/>
</dbReference>
<comment type="cofactor">
    <cofactor evidence="5">
        <name>FAD</name>
        <dbReference type="ChEBI" id="CHEBI:57692"/>
    </cofactor>
</comment>
<dbReference type="InterPro" id="IPR005933">
    <property type="entry name" value="PutA_C"/>
</dbReference>
<keyword evidence="5" id="KW-0274">FAD</keyword>
<dbReference type="KEGG" id="hdi:HDIA_0649"/>
<evidence type="ECO:0000256" key="6">
    <source>
        <dbReference type="PIRSR" id="PIRSR000197-1"/>
    </source>
</evidence>
<dbReference type="InterPro" id="IPR016161">
    <property type="entry name" value="Ald_DH/histidinol_DH"/>
</dbReference>
<dbReference type="InterPro" id="IPR016162">
    <property type="entry name" value="Ald_DH_N"/>
</dbReference>
<dbReference type="PANTHER" id="PTHR42862">
    <property type="entry name" value="DELTA-1-PYRROLINE-5-CARBOXYLATE DEHYDROGENASE 1, ISOFORM A-RELATED"/>
    <property type="match status" value="1"/>
</dbReference>
<feature type="active site" evidence="6">
    <location>
        <position position="788"/>
    </location>
</feature>
<gene>
    <name evidence="10" type="primary">putA</name>
    <name evidence="10" type="ORF">HDIA_0649</name>
</gene>
<keyword evidence="11" id="KW-1185">Reference proteome</keyword>
<protein>
    <recommendedName>
        <fullName evidence="5">Bifunctional protein PutA</fullName>
    </recommendedName>
    <domain>
        <recommendedName>
            <fullName evidence="5">Proline dehydrogenase</fullName>
            <ecNumber evidence="5">1.5.5.2</ecNumber>
        </recommendedName>
        <alternativeName>
            <fullName evidence="5">Proline oxidase</fullName>
        </alternativeName>
    </domain>
    <domain>
        <recommendedName>
            <fullName evidence="5">Delta-1-pyrroline-5-carboxylate dehydrogenase</fullName>
            <shortName evidence="5">P5C dehydrogenase</shortName>
            <ecNumber evidence="5">1.2.1.88</ecNumber>
        </recommendedName>
        <alternativeName>
            <fullName evidence="5">L-glutamate gamma-semialdehyde dehydrogenase</fullName>
        </alternativeName>
    </domain>
</protein>
<dbReference type="Proteomes" id="UP000223606">
    <property type="component" value="Chromosome 1"/>
</dbReference>
<evidence type="ECO:0000256" key="2">
    <source>
        <dbReference type="ARBA" id="ARBA00023002"/>
    </source>
</evidence>
<feature type="domain" description="Proline dehydrogenase PutA" evidence="9">
    <location>
        <begin position="60"/>
        <end position="169"/>
    </location>
</feature>
<keyword evidence="3 5" id="KW-0520">NAD</keyword>
<keyword evidence="5" id="KW-0678">Repressor</keyword>
<dbReference type="NCBIfam" id="TIGR01238">
    <property type="entry name" value="D1pyr5carbox3"/>
    <property type="match status" value="1"/>
</dbReference>
<dbReference type="EC" id="1.2.1.88" evidence="5"/>
<dbReference type="GO" id="GO:0003842">
    <property type="term" value="F:L-glutamate gamma-semialdehyde dehydrogenase activity"/>
    <property type="evidence" value="ECO:0007669"/>
    <property type="project" value="UniProtKB-UniRule"/>
</dbReference>
<evidence type="ECO:0000313" key="10">
    <source>
        <dbReference type="EMBL" id="SON54190.1"/>
    </source>
</evidence>
<evidence type="ECO:0000259" key="7">
    <source>
        <dbReference type="Pfam" id="PF00171"/>
    </source>
</evidence>
<organism evidence="10 11">
    <name type="scientific">Hartmannibacter diazotrophicus</name>
    <dbReference type="NCBI Taxonomy" id="1482074"/>
    <lineage>
        <taxon>Bacteria</taxon>
        <taxon>Pseudomonadati</taxon>
        <taxon>Pseudomonadota</taxon>
        <taxon>Alphaproteobacteria</taxon>
        <taxon>Hyphomicrobiales</taxon>
        <taxon>Pleomorphomonadaceae</taxon>
        <taxon>Hartmannibacter</taxon>
    </lineage>
</organism>
<keyword evidence="5" id="KW-0642">Proline metabolism</keyword>
<dbReference type="GO" id="GO:0003700">
    <property type="term" value="F:DNA-binding transcription factor activity"/>
    <property type="evidence" value="ECO:0007669"/>
    <property type="project" value="InterPro"/>
</dbReference>
<keyword evidence="5" id="KW-0805">Transcription regulation</keyword>
<dbReference type="Gene3D" id="3.20.20.220">
    <property type="match status" value="1"/>
</dbReference>
<dbReference type="Pfam" id="PF14850">
    <property type="entry name" value="Pro_dh-DNA_bdg"/>
    <property type="match status" value="1"/>
</dbReference>
<comment type="catalytic activity">
    <reaction evidence="5">
        <text>L-proline + a quinone = (S)-1-pyrroline-5-carboxylate + a quinol + H(+)</text>
        <dbReference type="Rhea" id="RHEA:23784"/>
        <dbReference type="ChEBI" id="CHEBI:15378"/>
        <dbReference type="ChEBI" id="CHEBI:17388"/>
        <dbReference type="ChEBI" id="CHEBI:24646"/>
        <dbReference type="ChEBI" id="CHEBI:60039"/>
        <dbReference type="ChEBI" id="CHEBI:132124"/>
        <dbReference type="EC" id="1.5.5.2"/>
    </reaction>
</comment>
<dbReference type="UniPathway" id="UPA00261">
    <property type="reaction ID" value="UER00373"/>
</dbReference>
<dbReference type="InterPro" id="IPR029041">
    <property type="entry name" value="FAD-linked_oxidoreductase-like"/>
</dbReference>
<dbReference type="GO" id="GO:0004657">
    <property type="term" value="F:proline dehydrogenase activity"/>
    <property type="evidence" value="ECO:0007669"/>
    <property type="project" value="UniProtKB-UniRule"/>
</dbReference>
<evidence type="ECO:0000256" key="3">
    <source>
        <dbReference type="ARBA" id="ARBA00023027"/>
    </source>
</evidence>
<comment type="similarity">
    <text evidence="5">In the N-terminal section; belongs to the proline dehydrogenase family.</text>
</comment>
<sequence length="1035" mass="110009">MPPMNRPSFSAPYALPDEEIVARLLSEVGAPSPQAKSRVDADAIRLINGIRARQSALGGVEDFLHAYSLSTREGLAVMVLAEALLRVPDAATADRLIEDKLASAHFDGSHKAGDPLLVSASAWALGITTRIVQPGETPEGVIAGVIKRLGLPAVRTATRQAMRVMGHQFVLGETIKAALSRAKAMEEKGYRHSYDMLGEGARTMADAERYFTSYANAIDAIGRSAGNKTLPDRPGISVKLSALHPRYEVVKIDRLVKELAPKLLDLARAAKAHDLNLTVDAEEADRLSLSLDIIGRVAADSSLKGWDGFGLAIQAYQKRGIHVVEWADDLARSLGRRFMVRLVKGAYWDTEVKRAQERGLADYPVFTRKVATDLSYLACAKRMLAARPRLFPQFATHNALSVAEIREMAGGDKASFEFQRLHGMGEALYAQVTEQDGYPCRIYAPVGGHRDLLAYLVRRLLENGANSSFVAGVGDPDIPATTLIRRPQEMLDGGAAARHSRIPLPARLFGARENSRGIEFGDDAVRDAFLDSLAQAPLPKDAALPIIGGKTLTRPTRPVLSPVDGKSSVGEVGEATAEDARAAIETCLGAFPKWSATPAGARALALEKAADALEAATPRLIALMSAEAGKTLPDGIAEVREAVDFCRYYAAEARRLFGAATILPGPTGEENRLVSRGRGVFVCISPWNFPLAIFMGQVTAALASGNCVVAKPAEQTPLIAAEAVRILHEAGIAKDALAYVPGDGTVGAALTSDPRIAGVAFTGSTETAWAINRTLAEKRGPIVPLIAETGGLNAMLVDATALGEQVADDVVLSAFRSAGQRCSALRLLLVQEDIANHMIDLVTGAAKELTLGDPAHPATDVGPIIDAEAKQAIDDYVAERRTEGRVRFESEVPRGALAGGSFVAPTVIELANARDLTREVFGPVLHVVRYKAADLDKVLDDIAASGYGLTLGIHSRIERTCKRIVERLSVGNVYVNRNMIGAIVGSQPFGGSGLSGTGPKAGGPHYLPRFALEQVISTNTAAAGGNASLIAMGEE</sequence>
<dbReference type="CDD" id="cd07125">
    <property type="entry name" value="ALDH_PutA-P5CDH"/>
    <property type="match status" value="1"/>
</dbReference>
<proteinExistence type="inferred from homology"/>
<dbReference type="SUPFAM" id="SSF51730">
    <property type="entry name" value="FAD-linked oxidoreductase"/>
    <property type="match status" value="1"/>
</dbReference>
<dbReference type="InterPro" id="IPR016160">
    <property type="entry name" value="Ald_DH_CS_CYS"/>
</dbReference>
<dbReference type="PANTHER" id="PTHR42862:SF1">
    <property type="entry name" value="DELTA-1-PYRROLINE-5-CARBOXYLATE DEHYDROGENASE 2, ISOFORM A-RELATED"/>
    <property type="match status" value="1"/>
</dbReference>
<keyword evidence="5" id="KW-0285">Flavoprotein</keyword>
<dbReference type="InterPro" id="IPR024082">
    <property type="entry name" value="PRODH_PutA_dom_II"/>
</dbReference>
<dbReference type="Pfam" id="PF00171">
    <property type="entry name" value="Aldedh"/>
    <property type="match status" value="1"/>
</dbReference>
<dbReference type="GO" id="GO:0009898">
    <property type="term" value="C:cytoplasmic side of plasma membrane"/>
    <property type="evidence" value="ECO:0007669"/>
    <property type="project" value="TreeGrafter"/>
</dbReference>
<dbReference type="GO" id="GO:0010133">
    <property type="term" value="P:L-proline catabolic process to L-glutamate"/>
    <property type="evidence" value="ECO:0007669"/>
    <property type="project" value="UniProtKB-UniRule"/>
</dbReference>
<keyword evidence="2 5" id="KW-0560">Oxidoreductase</keyword>
<dbReference type="SUPFAM" id="SSF53720">
    <property type="entry name" value="ALDH-like"/>
    <property type="match status" value="1"/>
</dbReference>
<dbReference type="InterPro" id="IPR016163">
    <property type="entry name" value="Ald_DH_C"/>
</dbReference>
<dbReference type="PROSITE" id="PS00070">
    <property type="entry name" value="ALDEHYDE_DEHYDR_CYS"/>
    <property type="match status" value="1"/>
</dbReference>
<name>A0A2C9D1R9_9HYPH</name>
<dbReference type="EMBL" id="LT960614">
    <property type="protein sequence ID" value="SON54190.1"/>
    <property type="molecule type" value="Genomic_DNA"/>
</dbReference>
<keyword evidence="5" id="KW-0238">DNA-binding</keyword>
<reference evidence="11" key="1">
    <citation type="submission" date="2017-09" db="EMBL/GenBank/DDBJ databases">
        <title>Genome sequence of Nannocystis excedens DSM 71.</title>
        <authorList>
            <person name="Blom J."/>
        </authorList>
    </citation>
    <scope>NUCLEOTIDE SEQUENCE [LARGE SCALE GENOMIC DNA]</scope>
    <source>
        <strain evidence="11">type strain: E19</strain>
    </source>
</reference>